<evidence type="ECO:0000256" key="4">
    <source>
        <dbReference type="ARBA" id="ARBA00022989"/>
    </source>
</evidence>
<dbReference type="Gene3D" id="1.20.1250.20">
    <property type="entry name" value="MFS general substrate transporter like domains"/>
    <property type="match status" value="1"/>
</dbReference>
<reference evidence="9" key="1">
    <citation type="journal article" date="2019" name="Int. J. Syst. Evol. Microbiol.">
        <title>The Global Catalogue of Microorganisms (GCM) 10K type strain sequencing project: providing services to taxonomists for standard genome sequencing and annotation.</title>
        <authorList>
            <consortium name="The Broad Institute Genomics Platform"/>
            <consortium name="The Broad Institute Genome Sequencing Center for Infectious Disease"/>
            <person name="Wu L."/>
            <person name="Ma J."/>
        </authorList>
    </citation>
    <scope>NUCLEOTIDE SEQUENCE [LARGE SCALE GENOMIC DNA]</scope>
    <source>
        <strain evidence="9">KCTC 42087</strain>
    </source>
</reference>
<evidence type="ECO:0000256" key="1">
    <source>
        <dbReference type="ARBA" id="ARBA00004651"/>
    </source>
</evidence>
<dbReference type="CDD" id="cd17321">
    <property type="entry name" value="MFS_MMR_MDR_like"/>
    <property type="match status" value="1"/>
</dbReference>
<dbReference type="EMBL" id="JBHSON010000045">
    <property type="protein sequence ID" value="MFC5749735.1"/>
    <property type="molecule type" value="Genomic_DNA"/>
</dbReference>
<evidence type="ECO:0000256" key="3">
    <source>
        <dbReference type="ARBA" id="ARBA00022692"/>
    </source>
</evidence>
<feature type="transmembrane region" description="Helical" evidence="6">
    <location>
        <begin position="272"/>
        <end position="295"/>
    </location>
</feature>
<protein>
    <submittedName>
        <fullName evidence="8">MFS transporter</fullName>
    </submittedName>
</protein>
<feature type="transmembrane region" description="Helical" evidence="6">
    <location>
        <begin position="201"/>
        <end position="221"/>
    </location>
</feature>
<feature type="transmembrane region" description="Helical" evidence="6">
    <location>
        <begin position="307"/>
        <end position="327"/>
    </location>
</feature>
<organism evidence="8 9">
    <name type="scientific">Actinomadura rugatobispora</name>
    <dbReference type="NCBI Taxonomy" id="1994"/>
    <lineage>
        <taxon>Bacteria</taxon>
        <taxon>Bacillati</taxon>
        <taxon>Actinomycetota</taxon>
        <taxon>Actinomycetes</taxon>
        <taxon>Streptosporangiales</taxon>
        <taxon>Thermomonosporaceae</taxon>
        <taxon>Actinomadura</taxon>
    </lineage>
</organism>
<keyword evidence="9" id="KW-1185">Reference proteome</keyword>
<dbReference type="InterPro" id="IPR036259">
    <property type="entry name" value="MFS_trans_sf"/>
</dbReference>
<feature type="domain" description="Major facilitator superfamily (MFS) profile" evidence="7">
    <location>
        <begin position="16"/>
        <end position="506"/>
    </location>
</feature>
<feature type="transmembrane region" description="Helical" evidence="6">
    <location>
        <begin position="82"/>
        <end position="100"/>
    </location>
</feature>
<accession>A0ABW1A999</accession>
<dbReference type="RefSeq" id="WP_378285462.1">
    <property type="nucleotide sequence ID" value="NZ_JBHSON010000045.1"/>
</dbReference>
<dbReference type="PRINTS" id="PR01036">
    <property type="entry name" value="TCRTETB"/>
</dbReference>
<dbReference type="PANTHER" id="PTHR42718">
    <property type="entry name" value="MAJOR FACILITATOR SUPERFAMILY MULTIDRUG TRANSPORTER MFSC"/>
    <property type="match status" value="1"/>
</dbReference>
<evidence type="ECO:0000256" key="6">
    <source>
        <dbReference type="SAM" id="Phobius"/>
    </source>
</evidence>
<dbReference type="PANTHER" id="PTHR42718:SF9">
    <property type="entry name" value="MAJOR FACILITATOR SUPERFAMILY MULTIDRUG TRANSPORTER MFSC"/>
    <property type="match status" value="1"/>
</dbReference>
<feature type="transmembrane region" description="Helical" evidence="6">
    <location>
        <begin position="339"/>
        <end position="358"/>
    </location>
</feature>
<evidence type="ECO:0000313" key="8">
    <source>
        <dbReference type="EMBL" id="MFC5749735.1"/>
    </source>
</evidence>
<feature type="transmembrane region" description="Helical" evidence="6">
    <location>
        <begin position="106"/>
        <end position="128"/>
    </location>
</feature>
<keyword evidence="5 6" id="KW-0472">Membrane</keyword>
<evidence type="ECO:0000313" key="9">
    <source>
        <dbReference type="Proteomes" id="UP001596074"/>
    </source>
</evidence>
<name>A0ABW1A999_9ACTN</name>
<dbReference type="Pfam" id="PF07690">
    <property type="entry name" value="MFS_1"/>
    <property type="match status" value="1"/>
</dbReference>
<keyword evidence="2" id="KW-0813">Transport</keyword>
<feature type="transmembrane region" description="Helical" evidence="6">
    <location>
        <begin position="168"/>
        <end position="189"/>
    </location>
</feature>
<proteinExistence type="predicted"/>
<evidence type="ECO:0000256" key="5">
    <source>
        <dbReference type="ARBA" id="ARBA00023136"/>
    </source>
</evidence>
<feature type="transmembrane region" description="Helical" evidence="6">
    <location>
        <begin position="140"/>
        <end position="162"/>
    </location>
</feature>
<comment type="subcellular location">
    <subcellularLocation>
        <location evidence="1">Cell membrane</location>
        <topology evidence="1">Multi-pass membrane protein</topology>
    </subcellularLocation>
</comment>
<evidence type="ECO:0000259" key="7">
    <source>
        <dbReference type="PROSITE" id="PS50850"/>
    </source>
</evidence>
<feature type="transmembrane region" description="Helical" evidence="6">
    <location>
        <begin position="233"/>
        <end position="251"/>
    </location>
</feature>
<keyword evidence="3 6" id="KW-0812">Transmembrane</keyword>
<dbReference type="PROSITE" id="PS00216">
    <property type="entry name" value="SUGAR_TRANSPORT_1"/>
    <property type="match status" value="1"/>
</dbReference>
<sequence length="511" mass="50565">MPSPDLSAGHPRRRAILAALCAALLVMSVSVMAVTVALPAIARDLRATTGQLQWITESTVLALASLLMAMGALADRYGRRRILLGGLAVFAAASLLAALSRSPGQLVAARALLGAGNAMIMPATLSIVREVFPRDALPRAMAAWAGVASLGVVLGPLTGGLLVEHAGWRSLFLANVAAVAGAATAVALVVPASRAGAPRPLDVPGTLLLSGGFVALVYAVIEAPGHGPPAAVPPPAAGLAGAAVLAGVALRRRTAAQPLLERPPAGERAAPPAWTALTAAATGFFCLMGTLFLVTQYFQDVRGHSPSATALLLLPLAGGQLGMVPLTPRLAARFGLRRTMAGGLAVTALGLALASAAARSGQDGPLLVALALLAAGNAATVTTASTAVMAAAAGDRAGSAAALNETAFKLGGSLGVAVLGSVLAGHLARRLEPVTRALPPGAHASPSESISGVTAAARALGGPAGERLAATAREAFTEGFGRAALVAAAVALAAAAITAIPPGKGRNDDDR</sequence>
<feature type="transmembrane region" description="Helical" evidence="6">
    <location>
        <begin position="370"/>
        <end position="394"/>
    </location>
</feature>
<gene>
    <name evidence="8" type="ORF">ACFPZN_29270</name>
</gene>
<dbReference type="InterPro" id="IPR011701">
    <property type="entry name" value="MFS"/>
</dbReference>
<dbReference type="InterPro" id="IPR005829">
    <property type="entry name" value="Sugar_transporter_CS"/>
</dbReference>
<dbReference type="PROSITE" id="PS50850">
    <property type="entry name" value="MFS"/>
    <property type="match status" value="1"/>
</dbReference>
<dbReference type="Proteomes" id="UP001596074">
    <property type="component" value="Unassembled WGS sequence"/>
</dbReference>
<feature type="transmembrane region" description="Helical" evidence="6">
    <location>
        <begin position="483"/>
        <end position="501"/>
    </location>
</feature>
<dbReference type="InterPro" id="IPR020846">
    <property type="entry name" value="MFS_dom"/>
</dbReference>
<dbReference type="SUPFAM" id="SSF103473">
    <property type="entry name" value="MFS general substrate transporter"/>
    <property type="match status" value="1"/>
</dbReference>
<comment type="caution">
    <text evidence="8">The sequence shown here is derived from an EMBL/GenBank/DDBJ whole genome shotgun (WGS) entry which is preliminary data.</text>
</comment>
<evidence type="ECO:0000256" key="2">
    <source>
        <dbReference type="ARBA" id="ARBA00022448"/>
    </source>
</evidence>
<dbReference type="Gene3D" id="1.20.1720.10">
    <property type="entry name" value="Multidrug resistance protein D"/>
    <property type="match status" value="1"/>
</dbReference>
<keyword evidence="4 6" id="KW-1133">Transmembrane helix</keyword>
<feature type="transmembrane region" description="Helical" evidence="6">
    <location>
        <begin position="52"/>
        <end position="70"/>
    </location>
</feature>